<feature type="compositionally biased region" description="Basic residues" evidence="1">
    <location>
        <begin position="131"/>
        <end position="150"/>
    </location>
</feature>
<organismHost>
    <name type="scientific">Ovis aries</name>
    <name type="common">Sheep</name>
    <dbReference type="NCBI Taxonomy" id="9940"/>
</organismHost>
<feature type="region of interest" description="Disordered" evidence="1">
    <location>
        <begin position="1"/>
        <end position="27"/>
    </location>
</feature>
<name>F1AXF2_ORFV</name>
<dbReference type="EMBL" id="HM133903">
    <property type="protein sequence ID" value="ADY76831.1"/>
    <property type="molecule type" value="Genomic_DNA"/>
</dbReference>
<organismHost>
    <name type="scientific">Homo sapiens</name>
    <name type="common">Human</name>
    <dbReference type="NCBI Taxonomy" id="9606"/>
</organismHost>
<feature type="region of interest" description="Disordered" evidence="1">
    <location>
        <begin position="231"/>
        <end position="254"/>
    </location>
</feature>
<organismHost>
    <name type="scientific">Capra hircus</name>
    <name type="common">Goat</name>
    <dbReference type="NCBI Taxonomy" id="9925"/>
</organismHost>
<organism evidence="2 3">
    <name type="scientific">Orf virus</name>
    <name type="common">ORFV</name>
    <dbReference type="NCBI Taxonomy" id="10258"/>
    <lineage>
        <taxon>Viruses</taxon>
        <taxon>Varidnaviria</taxon>
        <taxon>Bamfordvirae</taxon>
        <taxon>Nucleocytoviricota</taxon>
        <taxon>Pokkesviricetes</taxon>
        <taxon>Chitovirales</taxon>
        <taxon>Poxviridae</taxon>
        <taxon>Chordopoxvirinae</taxon>
        <taxon>Parapoxvirus</taxon>
        <taxon>Parapoxvirus orf</taxon>
    </lineage>
</organism>
<evidence type="ECO:0000313" key="3">
    <source>
        <dbReference type="Proteomes" id="UP000103309"/>
    </source>
</evidence>
<proteinExistence type="predicted"/>
<feature type="region of interest" description="Disordered" evidence="1">
    <location>
        <begin position="61"/>
        <end position="105"/>
    </location>
</feature>
<protein>
    <submittedName>
        <fullName evidence="2">PP258</fullName>
    </submittedName>
</protein>
<feature type="region of interest" description="Disordered" evidence="1">
    <location>
        <begin position="124"/>
        <end position="153"/>
    </location>
</feature>
<sequence>MSDSGLPAGRASAHAMLPPGARGDDIPQSLRHLAADKRSLPARAGARHGHRTGPVLLLRERPGHDRRQRGHAAARVHALGVQRRRRRRAVHAEQSGQDRGRALPGHGAAAEPLLRLRHHAGGERLRDIRGGHRHRAQHGPRRGGHRHGRGGRADIQLAPPALAATRLERLLRAAVAARRAHGRARGRADVHRRALAHRAEDVLRQQGLRACRPRGPYEPRGGALLRRDARNHAPRAGDRPAVRGRGAPAPLRVRRHGRPVRERVPCVLHLQNGAGAAQHVLAGP</sequence>
<feature type="compositionally biased region" description="Basic and acidic residues" evidence="1">
    <location>
        <begin position="231"/>
        <end position="241"/>
    </location>
</feature>
<evidence type="ECO:0000313" key="2">
    <source>
        <dbReference type="EMBL" id="ADY76831.1"/>
    </source>
</evidence>
<accession>F1AXF2</accession>
<evidence type="ECO:0000256" key="1">
    <source>
        <dbReference type="SAM" id="MobiDB-lite"/>
    </source>
</evidence>
<dbReference type="Proteomes" id="UP000103309">
    <property type="component" value="Segment"/>
</dbReference>
<reference evidence="2 3" key="1">
    <citation type="submission" date="2010-04" db="EMBL/GenBank/DDBJ databases">
        <title>Novel immune-modulators identified by a rapid, functional screen of the Parapox virus genome.</title>
        <authorList>
            <person name="McGuire M.J."/>
            <person name="Sykes K.F."/>
            <person name="Johnston S.A."/>
        </authorList>
    </citation>
    <scope>NUCLEOTIDE SEQUENCE [LARGE SCALE GENOMIC DNA]</scope>
    <source>
        <strain evidence="2">D1701</strain>
    </source>
</reference>